<dbReference type="Proteomes" id="UP001281410">
    <property type="component" value="Unassembled WGS sequence"/>
</dbReference>
<sequence length="808" mass="91303">MICHSYTADSLSQSQDLATKILSSSTPQQIISVCASIESFVHSHSSDHSRHFFSIAFPNLILKLFGFANDSSTATSPPQSNGWIDVISSSNDPDLAARVFQLLSPNGVVFNSIYAVDRKSLVKFVFPTERLPEWARYMLSTERDVKILSNLCPIFKGKLKEDSFKGSGSTHQIQLNVFEYYMFWFAYYPICRGNNENNVSNVLTKRTKKEKFRLENWTNSIPGFTSNVKRGASQKIECSIYLRLLYAYLREFVPISDLDEHQQPYRSSLLNYTGGCDGSVIMRAEFLVNTLVNYWLIDNDFSPLSVNVCKWYGVSYPIRSLFGETPPTSGLGEVIKLLVKYLNLSSIAVSNGCESNVECSGSPKWRSLDSSPDLFESGVKTRDLVSVMSCASAGHSWSAWIQRPLYRYILRTFLFCPVVTSIKNASEVFSVWVYYMEPWNISLDDFAELDEVVNGSCKNVRKDDSQSQACGYSSAWQGYVLSNYLYYSSLVLHFIGFAHKFLHTDPEVIVQMVLKVMSVLTSSKELIDLVKNVDTVFHSKQAGSSKSKLSSLSLYRFVPSIREQLQDWEDGLCESDADGSFLHENWNKDLRVFSDGEDGGQQLLQLFILRAEAELQAISGGNLAQNLQYVDSLKSHVSCFFGGHAIKPIPFSLEVERQQSRDEIFRPKRVGNHALADIKYKGDWMKRPISNDEVAWLAKMLIWSSDWLNESLGLNQPESSVVGQKWSYVEVSGENDGKVYGPTETMKTILYAIRCWLLMLVVASVKLMKKHGIRVNLRMLASKKIVAVLLLFAVFSILKKAFGLFFRA</sequence>
<evidence type="ECO:0000313" key="3">
    <source>
        <dbReference type="Proteomes" id="UP001281410"/>
    </source>
</evidence>
<accession>A0AAE0AWJ0</accession>
<feature type="transmembrane region" description="Helical" evidence="1">
    <location>
        <begin position="748"/>
        <end position="765"/>
    </location>
</feature>
<keyword evidence="1" id="KW-0472">Membrane</keyword>
<feature type="transmembrane region" description="Helical" evidence="1">
    <location>
        <begin position="785"/>
        <end position="806"/>
    </location>
</feature>
<evidence type="ECO:0008006" key="4">
    <source>
        <dbReference type="Google" id="ProtNLM"/>
    </source>
</evidence>
<comment type="caution">
    <text evidence="2">The sequence shown here is derived from an EMBL/GenBank/DDBJ whole genome shotgun (WGS) entry which is preliminary data.</text>
</comment>
<evidence type="ECO:0000256" key="1">
    <source>
        <dbReference type="SAM" id="Phobius"/>
    </source>
</evidence>
<gene>
    <name evidence="2" type="ORF">Dsin_004799</name>
</gene>
<dbReference type="PANTHER" id="PTHR31801:SF1">
    <property type="entry name" value="SPHINGOMYELIN PHOSPHODIESTERASE"/>
    <property type="match status" value="1"/>
</dbReference>
<dbReference type="PANTHER" id="PTHR31801">
    <property type="entry name" value="ALTERED INHERITANCE OF MITOCHONDRIA PROTEIN 24, MITOCHONDRIAL"/>
    <property type="match status" value="1"/>
</dbReference>
<proteinExistence type="predicted"/>
<protein>
    <recommendedName>
        <fullName evidence="4">Sphingomyelin phosphodiesterase 4</fullName>
    </recommendedName>
</protein>
<evidence type="ECO:0000313" key="2">
    <source>
        <dbReference type="EMBL" id="KAK3224937.1"/>
    </source>
</evidence>
<dbReference type="AlphaFoldDB" id="A0AAE0AWJ0"/>
<reference evidence="2" key="1">
    <citation type="journal article" date="2023" name="Plant J.">
        <title>Genome sequences and population genomics provide insights into the demographic history, inbreeding, and mutation load of two 'living fossil' tree species of Dipteronia.</title>
        <authorList>
            <person name="Feng Y."/>
            <person name="Comes H.P."/>
            <person name="Chen J."/>
            <person name="Zhu S."/>
            <person name="Lu R."/>
            <person name="Zhang X."/>
            <person name="Li P."/>
            <person name="Qiu J."/>
            <person name="Olsen K.M."/>
            <person name="Qiu Y."/>
        </authorList>
    </citation>
    <scope>NUCLEOTIDE SEQUENCE</scope>
    <source>
        <strain evidence="2">NBL</strain>
    </source>
</reference>
<name>A0AAE0AWJ0_9ROSI</name>
<organism evidence="2 3">
    <name type="scientific">Dipteronia sinensis</name>
    <dbReference type="NCBI Taxonomy" id="43782"/>
    <lineage>
        <taxon>Eukaryota</taxon>
        <taxon>Viridiplantae</taxon>
        <taxon>Streptophyta</taxon>
        <taxon>Embryophyta</taxon>
        <taxon>Tracheophyta</taxon>
        <taxon>Spermatophyta</taxon>
        <taxon>Magnoliopsida</taxon>
        <taxon>eudicotyledons</taxon>
        <taxon>Gunneridae</taxon>
        <taxon>Pentapetalae</taxon>
        <taxon>rosids</taxon>
        <taxon>malvids</taxon>
        <taxon>Sapindales</taxon>
        <taxon>Sapindaceae</taxon>
        <taxon>Hippocastanoideae</taxon>
        <taxon>Acereae</taxon>
        <taxon>Dipteronia</taxon>
    </lineage>
</organism>
<dbReference type="EMBL" id="JANJYJ010000002">
    <property type="protein sequence ID" value="KAK3224937.1"/>
    <property type="molecule type" value="Genomic_DNA"/>
</dbReference>
<keyword evidence="1" id="KW-1133">Transmembrane helix</keyword>
<keyword evidence="3" id="KW-1185">Reference proteome</keyword>
<keyword evidence="1" id="KW-0812">Transmembrane</keyword>